<protein>
    <submittedName>
        <fullName evidence="1">Uncharacterized protein</fullName>
    </submittedName>
</protein>
<accession>A0A510GHR8</accession>
<evidence type="ECO:0000313" key="2">
    <source>
        <dbReference type="Proteomes" id="UP000321183"/>
    </source>
</evidence>
<dbReference type="EMBL" id="AP019563">
    <property type="protein sequence ID" value="BBJ32327.1"/>
    <property type="molecule type" value="Genomic_DNA"/>
</dbReference>
<dbReference type="Proteomes" id="UP000321183">
    <property type="component" value="Chromosome"/>
</dbReference>
<name>A0A510GHR8_9RICK</name>
<gene>
    <name evidence="1" type="ORF">RAS_14360</name>
</gene>
<sequence>MRNKKFLQKVEDIFNLMYCTPKKLYELKNLINETTQNMFTDVFKRLEEEKSEITNCLNNQRKLLLDNRIDSSEYQKEHIKLLREHKIE</sequence>
<dbReference type="AlphaFoldDB" id="A0A510GHR8"/>
<reference evidence="1 2" key="1">
    <citation type="submission" date="2019-04" db="EMBL/GenBank/DDBJ databases">
        <title>Draft genome sequence of Rickettsia asiatica Maytaro1284.</title>
        <authorList>
            <person name="Thu M."/>
            <person name="Qiu Y."/>
            <person name="Nakao R."/>
        </authorList>
    </citation>
    <scope>NUCLEOTIDE SEQUENCE [LARGE SCALE GENOMIC DNA]</scope>
    <source>
        <strain evidence="1 2">Maytaro1284</strain>
    </source>
</reference>
<organism evidence="1 2">
    <name type="scientific">Rickettsia asiatica</name>
    <dbReference type="NCBI Taxonomy" id="238800"/>
    <lineage>
        <taxon>Bacteria</taxon>
        <taxon>Pseudomonadati</taxon>
        <taxon>Pseudomonadota</taxon>
        <taxon>Alphaproteobacteria</taxon>
        <taxon>Rickettsiales</taxon>
        <taxon>Rickettsiaceae</taxon>
        <taxon>Rickettsieae</taxon>
        <taxon>Rickettsia</taxon>
        <taxon>spotted fever group</taxon>
    </lineage>
</organism>
<evidence type="ECO:0000313" key="1">
    <source>
        <dbReference type="EMBL" id="BBJ32327.1"/>
    </source>
</evidence>
<proteinExistence type="predicted"/>
<dbReference type="KEGG" id="ras:RAS_14360"/>
<keyword evidence="2" id="KW-1185">Reference proteome</keyword>